<evidence type="ECO:0000256" key="3">
    <source>
        <dbReference type="ARBA" id="ARBA00022729"/>
    </source>
</evidence>
<dbReference type="EMBL" id="QORO01000001">
    <property type="protein sequence ID" value="RCK61819.1"/>
    <property type="molecule type" value="Genomic_DNA"/>
</dbReference>
<dbReference type="Proteomes" id="UP000253508">
    <property type="component" value="Unassembled WGS sequence"/>
</dbReference>
<evidence type="ECO:0000313" key="8">
    <source>
        <dbReference type="EMBL" id="RCK61819.1"/>
    </source>
</evidence>
<gene>
    <name evidence="8" type="ORF">DTO57_04165</name>
</gene>
<accession>A0A367Y871</accession>
<keyword evidence="3" id="KW-0732">Signal</keyword>
<dbReference type="OrthoDB" id="5242236at2"/>
<keyword evidence="6" id="KW-0812">Transmembrane</keyword>
<feature type="transmembrane region" description="Helical" evidence="6">
    <location>
        <begin position="258"/>
        <end position="282"/>
    </location>
</feature>
<dbReference type="Gene3D" id="2.60.40.1220">
    <property type="match status" value="1"/>
</dbReference>
<dbReference type="GO" id="GO:0030313">
    <property type="term" value="C:cell envelope"/>
    <property type="evidence" value="ECO:0007669"/>
    <property type="project" value="UniProtKB-SubCell"/>
</dbReference>
<keyword evidence="6" id="KW-0472">Membrane</keyword>
<feature type="compositionally biased region" description="Basic residues" evidence="5">
    <location>
        <begin position="28"/>
        <end position="39"/>
    </location>
</feature>
<dbReference type="AlphaFoldDB" id="A0A367Y871"/>
<comment type="caution">
    <text evidence="8">The sequence shown here is derived from an EMBL/GenBank/DDBJ whole genome shotgun (WGS) entry which is preliminary data.</text>
</comment>
<evidence type="ECO:0000259" key="7">
    <source>
        <dbReference type="Pfam" id="PF04234"/>
    </source>
</evidence>
<dbReference type="GO" id="GO:0005507">
    <property type="term" value="F:copper ion binding"/>
    <property type="evidence" value="ECO:0007669"/>
    <property type="project" value="InterPro"/>
</dbReference>
<sequence>MVRRDGAGMGAGAGSGSGYRRGGIPPRWGRHTRRSRHASRIALTCARRSGTDRHTKSSTGRKAMKLTLGRTLVGGAVLAAAVLIPTQAASAHDTMLESTPANGETVSTLDEVALTFSGELIDFGQASFAQVEGPDGLYYETACSTIERNVLSTPVELGEAGTYTVTWNAVSSDGHPVSEAFDFDYEPVSGGTPALGWDLPACDNEDQRVQPGSEDVDQEETTAPDAETPEEAAPIPTTEAPRNGAQESQEESSADTGAGMGGLFVFAGFIVVLILIALVFVLRAYTKSRRDAGDDPDEE</sequence>
<evidence type="ECO:0000256" key="6">
    <source>
        <dbReference type="SAM" id="Phobius"/>
    </source>
</evidence>
<keyword evidence="9" id="KW-1185">Reference proteome</keyword>
<dbReference type="InterPro" id="IPR007348">
    <property type="entry name" value="CopC_dom"/>
</dbReference>
<name>A0A367Y871_9MICO</name>
<feature type="compositionally biased region" description="Gly residues" evidence="5">
    <location>
        <begin position="7"/>
        <end position="21"/>
    </location>
</feature>
<keyword evidence="4" id="KW-0186">Copper</keyword>
<dbReference type="GO" id="GO:0006825">
    <property type="term" value="P:copper ion transport"/>
    <property type="evidence" value="ECO:0007669"/>
    <property type="project" value="InterPro"/>
</dbReference>
<evidence type="ECO:0000256" key="2">
    <source>
        <dbReference type="ARBA" id="ARBA00022723"/>
    </source>
</evidence>
<dbReference type="InterPro" id="IPR032694">
    <property type="entry name" value="CopC/D"/>
</dbReference>
<dbReference type="GO" id="GO:0005886">
    <property type="term" value="C:plasma membrane"/>
    <property type="evidence" value="ECO:0007669"/>
    <property type="project" value="TreeGrafter"/>
</dbReference>
<evidence type="ECO:0000313" key="9">
    <source>
        <dbReference type="Proteomes" id="UP000253508"/>
    </source>
</evidence>
<feature type="region of interest" description="Disordered" evidence="5">
    <location>
        <begin position="194"/>
        <end position="255"/>
    </location>
</feature>
<dbReference type="GO" id="GO:0042597">
    <property type="term" value="C:periplasmic space"/>
    <property type="evidence" value="ECO:0007669"/>
    <property type="project" value="InterPro"/>
</dbReference>
<evidence type="ECO:0000256" key="4">
    <source>
        <dbReference type="ARBA" id="ARBA00023008"/>
    </source>
</evidence>
<feature type="domain" description="CopC" evidence="7">
    <location>
        <begin position="92"/>
        <end position="184"/>
    </location>
</feature>
<feature type="region of interest" description="Disordered" evidence="5">
    <location>
        <begin position="1"/>
        <end position="39"/>
    </location>
</feature>
<proteinExistence type="predicted"/>
<keyword evidence="2" id="KW-0479">Metal-binding</keyword>
<reference evidence="8 9" key="1">
    <citation type="submission" date="2018-07" db="EMBL/GenBank/DDBJ databases">
        <title>Microbacterium endoborsara sp. nov., a novel actinobacterium isolated from Borszczowia aralocaspica.</title>
        <authorList>
            <person name="An D."/>
        </authorList>
    </citation>
    <scope>NUCLEOTIDE SEQUENCE [LARGE SCALE GENOMIC DNA]</scope>
    <source>
        <strain evidence="8 9">C1.15228</strain>
    </source>
</reference>
<keyword evidence="6" id="KW-1133">Transmembrane helix</keyword>
<organism evidence="8 9">
    <name type="scientific">Microbacterium sorbitolivorans</name>
    <dbReference type="NCBI Taxonomy" id="1867410"/>
    <lineage>
        <taxon>Bacteria</taxon>
        <taxon>Bacillati</taxon>
        <taxon>Actinomycetota</taxon>
        <taxon>Actinomycetes</taxon>
        <taxon>Micrococcales</taxon>
        <taxon>Microbacteriaceae</taxon>
        <taxon>Microbacterium</taxon>
    </lineage>
</organism>
<dbReference type="PANTHER" id="PTHR34820:SF4">
    <property type="entry name" value="INNER MEMBRANE PROTEIN YEBZ"/>
    <property type="match status" value="1"/>
</dbReference>
<dbReference type="GO" id="GO:0046688">
    <property type="term" value="P:response to copper ion"/>
    <property type="evidence" value="ECO:0007669"/>
    <property type="project" value="InterPro"/>
</dbReference>
<dbReference type="SUPFAM" id="SSF81296">
    <property type="entry name" value="E set domains"/>
    <property type="match status" value="1"/>
</dbReference>
<dbReference type="Pfam" id="PF04234">
    <property type="entry name" value="CopC"/>
    <property type="match status" value="1"/>
</dbReference>
<dbReference type="PANTHER" id="PTHR34820">
    <property type="entry name" value="INNER MEMBRANE PROTEIN YEBZ"/>
    <property type="match status" value="1"/>
</dbReference>
<evidence type="ECO:0000256" key="5">
    <source>
        <dbReference type="SAM" id="MobiDB-lite"/>
    </source>
</evidence>
<protein>
    <recommendedName>
        <fullName evidence="7">CopC domain-containing protein</fullName>
    </recommendedName>
</protein>
<dbReference type="InterPro" id="IPR014756">
    <property type="entry name" value="Ig_E-set"/>
</dbReference>
<evidence type="ECO:0000256" key="1">
    <source>
        <dbReference type="ARBA" id="ARBA00004196"/>
    </source>
</evidence>
<feature type="compositionally biased region" description="Acidic residues" evidence="5">
    <location>
        <begin position="214"/>
        <end position="230"/>
    </location>
</feature>
<comment type="subcellular location">
    <subcellularLocation>
        <location evidence="1">Cell envelope</location>
    </subcellularLocation>
</comment>
<dbReference type="InterPro" id="IPR014755">
    <property type="entry name" value="Cu-Rt/internalin_Ig-like"/>
</dbReference>
<feature type="compositionally biased region" description="Low complexity" evidence="5">
    <location>
        <begin position="231"/>
        <end position="241"/>
    </location>
</feature>